<comment type="caution">
    <text evidence="2">The sequence shown here is derived from an EMBL/GenBank/DDBJ whole genome shotgun (WGS) entry which is preliminary data.</text>
</comment>
<evidence type="ECO:0000313" key="2">
    <source>
        <dbReference type="EMBL" id="KRK34267.1"/>
    </source>
</evidence>
<dbReference type="Gene3D" id="1.10.150.260">
    <property type="entry name" value="YozE SAM-like"/>
    <property type="match status" value="1"/>
</dbReference>
<sequence>MTQRNPMSHDEIAQFADNAFLDQTFPKQATDYDDLSRYLEENAGYLPNMSIFDETYQQYQETN</sequence>
<dbReference type="SUPFAM" id="SSF140652">
    <property type="entry name" value="YozE-like"/>
    <property type="match status" value="1"/>
</dbReference>
<evidence type="ECO:0000313" key="3">
    <source>
        <dbReference type="Proteomes" id="UP000051461"/>
    </source>
</evidence>
<dbReference type="PIRSF" id="PIRSF037262">
    <property type="entry name" value="UCP037262"/>
    <property type="match status" value="1"/>
</dbReference>
<dbReference type="EMBL" id="AZDA01000093">
    <property type="protein sequence ID" value="KRK34267.1"/>
    <property type="molecule type" value="Genomic_DNA"/>
</dbReference>
<dbReference type="InterPro" id="IPR036806">
    <property type="entry name" value="YozE_SAM-like_sf"/>
</dbReference>
<dbReference type="AlphaFoldDB" id="A0A0R1GJU2"/>
<organism evidence="2 3">
    <name type="scientific">Loigolactobacillus bifermentans DSM 20003</name>
    <dbReference type="NCBI Taxonomy" id="1423726"/>
    <lineage>
        <taxon>Bacteria</taxon>
        <taxon>Bacillati</taxon>
        <taxon>Bacillota</taxon>
        <taxon>Bacilli</taxon>
        <taxon>Lactobacillales</taxon>
        <taxon>Lactobacillaceae</taxon>
        <taxon>Loigolactobacillus</taxon>
    </lineage>
</organism>
<dbReference type="Pfam" id="PF06855">
    <property type="entry name" value="YozE_SAM_like"/>
    <property type="match status" value="1"/>
</dbReference>
<dbReference type="InterPro" id="IPR010673">
    <property type="entry name" value="UPF0346"/>
</dbReference>
<name>A0A0R1GJU2_9LACO</name>
<dbReference type="PATRIC" id="fig|1423726.3.peg.856"/>
<evidence type="ECO:0000259" key="1">
    <source>
        <dbReference type="Pfam" id="PF06855"/>
    </source>
</evidence>
<proteinExistence type="predicted"/>
<reference evidence="2 3" key="1">
    <citation type="journal article" date="2015" name="Genome Announc.">
        <title>Expanding the biotechnology potential of lactobacilli through comparative genomics of 213 strains and associated genera.</title>
        <authorList>
            <person name="Sun Z."/>
            <person name="Harris H.M."/>
            <person name="McCann A."/>
            <person name="Guo C."/>
            <person name="Argimon S."/>
            <person name="Zhang W."/>
            <person name="Yang X."/>
            <person name="Jeffery I.B."/>
            <person name="Cooney J.C."/>
            <person name="Kagawa T.F."/>
            <person name="Liu W."/>
            <person name="Song Y."/>
            <person name="Salvetti E."/>
            <person name="Wrobel A."/>
            <person name="Rasinkangas P."/>
            <person name="Parkhill J."/>
            <person name="Rea M.C."/>
            <person name="O'Sullivan O."/>
            <person name="Ritari J."/>
            <person name="Douillard F.P."/>
            <person name="Paul Ross R."/>
            <person name="Yang R."/>
            <person name="Briner A.E."/>
            <person name="Felis G.E."/>
            <person name="de Vos W.M."/>
            <person name="Barrangou R."/>
            <person name="Klaenhammer T.R."/>
            <person name="Caufield P.W."/>
            <person name="Cui Y."/>
            <person name="Zhang H."/>
            <person name="O'Toole P.W."/>
        </authorList>
    </citation>
    <scope>NUCLEOTIDE SEQUENCE [LARGE SCALE GENOMIC DNA]</scope>
    <source>
        <strain evidence="2 3">DSM 20003</strain>
    </source>
</reference>
<accession>A0A0R1GJU2</accession>
<protein>
    <recommendedName>
        <fullName evidence="1">YozE SAM-like domain-containing protein</fullName>
    </recommendedName>
</protein>
<gene>
    <name evidence="2" type="ORF">FC07_GL000833</name>
</gene>
<dbReference type="InterPro" id="IPR023089">
    <property type="entry name" value="YozE_SAM-like"/>
</dbReference>
<feature type="domain" description="YozE SAM-like" evidence="1">
    <location>
        <begin position="1"/>
        <end position="61"/>
    </location>
</feature>
<dbReference type="Proteomes" id="UP000051461">
    <property type="component" value="Unassembled WGS sequence"/>
</dbReference>
<dbReference type="NCBIfam" id="NF010193">
    <property type="entry name" value="PRK13672.1"/>
    <property type="match status" value="1"/>
</dbReference>
<dbReference type="STRING" id="1423726.FC07_GL000833"/>
<keyword evidence="3" id="KW-1185">Reference proteome</keyword>